<evidence type="ECO:0000313" key="3">
    <source>
        <dbReference type="Proteomes" id="UP000008810"/>
    </source>
</evidence>
<reference evidence="1" key="2">
    <citation type="submission" date="2017-06" db="EMBL/GenBank/DDBJ databases">
        <title>WGS assembly of Brachypodium distachyon.</title>
        <authorList>
            <consortium name="The International Brachypodium Initiative"/>
            <person name="Lucas S."/>
            <person name="Harmon-Smith M."/>
            <person name="Lail K."/>
            <person name="Tice H."/>
            <person name="Grimwood J."/>
            <person name="Bruce D."/>
            <person name="Barry K."/>
            <person name="Shu S."/>
            <person name="Lindquist E."/>
            <person name="Wang M."/>
            <person name="Pitluck S."/>
            <person name="Vogel J.P."/>
            <person name="Garvin D.F."/>
            <person name="Mockler T.C."/>
            <person name="Schmutz J."/>
            <person name="Rokhsar D."/>
            <person name="Bevan M.W."/>
        </authorList>
    </citation>
    <scope>NUCLEOTIDE SEQUENCE</scope>
    <source>
        <strain evidence="1">Bd21</strain>
    </source>
</reference>
<protein>
    <submittedName>
        <fullName evidence="1 2">Uncharacterized protein</fullName>
    </submittedName>
</protein>
<evidence type="ECO:0000313" key="2">
    <source>
        <dbReference type="EnsemblPlants" id="KQK18759"/>
    </source>
</evidence>
<reference evidence="2" key="3">
    <citation type="submission" date="2018-08" db="UniProtKB">
        <authorList>
            <consortium name="EnsemblPlants"/>
        </authorList>
    </citation>
    <scope>IDENTIFICATION</scope>
    <source>
        <strain evidence="2">cv. Bd21</strain>
    </source>
</reference>
<dbReference type="EMBL" id="CM000880">
    <property type="protein sequence ID" value="KQK18759.1"/>
    <property type="molecule type" value="Genomic_DNA"/>
</dbReference>
<sequence length="70" mass="8519">MLNWLSSYKCKLMPFLFICSRSNLGYVSILQFRRVEFLMLHEFTEQCCNKICCMCGIFYTATMEWMRFNF</sequence>
<dbReference type="EnsemblPlants" id="KQK18759">
    <property type="protein sequence ID" value="KQK18759"/>
    <property type="gene ID" value="BRADI_1g44536v3"/>
</dbReference>
<reference evidence="1 2" key="1">
    <citation type="journal article" date="2010" name="Nature">
        <title>Genome sequencing and analysis of the model grass Brachypodium distachyon.</title>
        <authorList>
            <consortium name="International Brachypodium Initiative"/>
        </authorList>
    </citation>
    <scope>NUCLEOTIDE SEQUENCE [LARGE SCALE GENOMIC DNA]</scope>
    <source>
        <strain evidence="1 2">Bd21</strain>
    </source>
</reference>
<gene>
    <name evidence="1" type="ORF">BRADI_1g44536v3</name>
</gene>
<keyword evidence="3" id="KW-1185">Reference proteome</keyword>
<organism evidence="1">
    <name type="scientific">Brachypodium distachyon</name>
    <name type="common">Purple false brome</name>
    <name type="synonym">Trachynia distachya</name>
    <dbReference type="NCBI Taxonomy" id="15368"/>
    <lineage>
        <taxon>Eukaryota</taxon>
        <taxon>Viridiplantae</taxon>
        <taxon>Streptophyta</taxon>
        <taxon>Embryophyta</taxon>
        <taxon>Tracheophyta</taxon>
        <taxon>Spermatophyta</taxon>
        <taxon>Magnoliopsida</taxon>
        <taxon>Liliopsida</taxon>
        <taxon>Poales</taxon>
        <taxon>Poaceae</taxon>
        <taxon>BOP clade</taxon>
        <taxon>Pooideae</taxon>
        <taxon>Stipodae</taxon>
        <taxon>Brachypodieae</taxon>
        <taxon>Brachypodium</taxon>
    </lineage>
</organism>
<accession>A0A0Q3H732</accession>
<name>A0A0Q3H732_BRADI</name>
<dbReference type="AlphaFoldDB" id="A0A0Q3H732"/>
<dbReference type="InParanoid" id="A0A0Q3H732"/>
<evidence type="ECO:0000313" key="1">
    <source>
        <dbReference type="EMBL" id="KQK18759.1"/>
    </source>
</evidence>
<dbReference type="Proteomes" id="UP000008810">
    <property type="component" value="Chromosome 1"/>
</dbReference>
<dbReference type="Gramene" id="KQK18759">
    <property type="protein sequence ID" value="KQK18759"/>
    <property type="gene ID" value="BRADI_1g44536v3"/>
</dbReference>
<proteinExistence type="predicted"/>